<proteinExistence type="predicted"/>
<name>A0ACC6AFR1_NITWI</name>
<organism evidence="1 2">
    <name type="scientific">Nitrobacter winogradskyi</name>
    <name type="common">Nitrobacter agilis</name>
    <dbReference type="NCBI Taxonomy" id="913"/>
    <lineage>
        <taxon>Bacteria</taxon>
        <taxon>Pseudomonadati</taxon>
        <taxon>Pseudomonadota</taxon>
        <taxon>Alphaproteobacteria</taxon>
        <taxon>Hyphomicrobiales</taxon>
        <taxon>Nitrobacteraceae</taxon>
        <taxon>Nitrobacter</taxon>
    </lineage>
</organism>
<evidence type="ECO:0000313" key="1">
    <source>
        <dbReference type="EMBL" id="MCP1998234.1"/>
    </source>
</evidence>
<sequence length="130" mass="14707">MTRQSRPGAKLSKTEADHSIGKYRSIDRWFSRVVDALRREHPDKLAQTLADFAQRPQRVCELWLAGRQSPNGAALASLLRSPIGGIVLEAITAGAEAEWIARDRRARRLLTIHEREAELRREKAQALEDV</sequence>
<dbReference type="EMBL" id="JALJZS010000001">
    <property type="protein sequence ID" value="MCP1998234.1"/>
    <property type="molecule type" value="Genomic_DNA"/>
</dbReference>
<keyword evidence="2" id="KW-1185">Reference proteome</keyword>
<dbReference type="Proteomes" id="UP001205486">
    <property type="component" value="Unassembled WGS sequence"/>
</dbReference>
<comment type="caution">
    <text evidence="1">The sequence shown here is derived from an EMBL/GenBank/DDBJ whole genome shotgun (WGS) entry which is preliminary data.</text>
</comment>
<protein>
    <submittedName>
        <fullName evidence="1">Uncharacterized protein</fullName>
    </submittedName>
</protein>
<reference evidence="1" key="1">
    <citation type="submission" date="2022-03" db="EMBL/GenBank/DDBJ databases">
        <title>Interactions between chemoautotrophic and heterotrophic bacteria.</title>
        <authorList>
            <person name="Santoro A."/>
        </authorList>
    </citation>
    <scope>NUCLEOTIDE SEQUENCE</scope>
    <source>
        <strain evidence="1">Nb-106</strain>
    </source>
</reference>
<accession>A0ACC6AFR1</accession>
<gene>
    <name evidence="1" type="ORF">J2S34_000656</name>
</gene>
<evidence type="ECO:0000313" key="2">
    <source>
        <dbReference type="Proteomes" id="UP001205486"/>
    </source>
</evidence>